<dbReference type="Proteomes" id="UP001595075">
    <property type="component" value="Unassembled WGS sequence"/>
</dbReference>
<keyword evidence="3" id="KW-1185">Reference proteome</keyword>
<proteinExistence type="predicted"/>
<evidence type="ECO:0000313" key="3">
    <source>
        <dbReference type="Proteomes" id="UP001595075"/>
    </source>
</evidence>
<dbReference type="EMBL" id="JAZHXI010000013">
    <property type="protein sequence ID" value="KAL2064528.1"/>
    <property type="molecule type" value="Genomic_DNA"/>
</dbReference>
<feature type="compositionally biased region" description="Polar residues" evidence="1">
    <location>
        <begin position="129"/>
        <end position="140"/>
    </location>
</feature>
<comment type="caution">
    <text evidence="2">The sequence shown here is derived from an EMBL/GenBank/DDBJ whole genome shotgun (WGS) entry which is preliminary data.</text>
</comment>
<protein>
    <recommendedName>
        <fullName evidence="4">Extracellular membrane protein CFEM domain-containing protein</fullName>
    </recommendedName>
</protein>
<gene>
    <name evidence="2" type="ORF">VTL71DRAFT_3665</name>
</gene>
<evidence type="ECO:0000256" key="1">
    <source>
        <dbReference type="SAM" id="MobiDB-lite"/>
    </source>
</evidence>
<feature type="region of interest" description="Disordered" evidence="1">
    <location>
        <begin position="129"/>
        <end position="158"/>
    </location>
</feature>
<evidence type="ECO:0000313" key="2">
    <source>
        <dbReference type="EMBL" id="KAL2064528.1"/>
    </source>
</evidence>
<accession>A0ABR4C3K1</accession>
<organism evidence="2 3">
    <name type="scientific">Oculimacula yallundae</name>
    <dbReference type="NCBI Taxonomy" id="86028"/>
    <lineage>
        <taxon>Eukaryota</taxon>
        <taxon>Fungi</taxon>
        <taxon>Dikarya</taxon>
        <taxon>Ascomycota</taxon>
        <taxon>Pezizomycotina</taxon>
        <taxon>Leotiomycetes</taxon>
        <taxon>Helotiales</taxon>
        <taxon>Ploettnerulaceae</taxon>
        <taxon>Oculimacula</taxon>
    </lineage>
</organism>
<sequence>MKPKSLHLAFISAWFSKSKAWDEDTFASCAWPCVTNFPNPECNKSESSSWESCFCSNETLIAAFDSCVQISSCADSEKIDVQRLCSSTTADASEAYAAALSSQYDEIEKWSTSGGSWSAYHSRLSTSGTQTSYDKGSWQTDPAGPWGSGSWPESKCPASNWPGWASSGTWDRGEWDQQLTSWTSWTDCSVSTTTTASTPGPGLASTITTALLASATSLNSIASTGAVGSVVTSTSTPSASSSVLPVEGASGSNKLSEGILDSARLVAMCTALISVFLGMTIVF</sequence>
<name>A0ABR4C3K1_9HELO</name>
<reference evidence="2 3" key="1">
    <citation type="journal article" date="2024" name="Commun. Biol.">
        <title>Comparative genomic analysis of thermophilic fungi reveals convergent evolutionary adaptations and gene losses.</title>
        <authorList>
            <person name="Steindorff A.S."/>
            <person name="Aguilar-Pontes M.V."/>
            <person name="Robinson A.J."/>
            <person name="Andreopoulos B."/>
            <person name="LaButti K."/>
            <person name="Kuo A."/>
            <person name="Mondo S."/>
            <person name="Riley R."/>
            <person name="Otillar R."/>
            <person name="Haridas S."/>
            <person name="Lipzen A."/>
            <person name="Grimwood J."/>
            <person name="Schmutz J."/>
            <person name="Clum A."/>
            <person name="Reid I.D."/>
            <person name="Moisan M.C."/>
            <person name="Butler G."/>
            <person name="Nguyen T.T.M."/>
            <person name="Dewar K."/>
            <person name="Conant G."/>
            <person name="Drula E."/>
            <person name="Henrissat B."/>
            <person name="Hansel C."/>
            <person name="Singer S."/>
            <person name="Hutchinson M.I."/>
            <person name="de Vries R.P."/>
            <person name="Natvig D.O."/>
            <person name="Powell A.J."/>
            <person name="Tsang A."/>
            <person name="Grigoriev I.V."/>
        </authorList>
    </citation>
    <scope>NUCLEOTIDE SEQUENCE [LARGE SCALE GENOMIC DNA]</scope>
    <source>
        <strain evidence="2 3">CBS 494.80</strain>
    </source>
</reference>
<evidence type="ECO:0008006" key="4">
    <source>
        <dbReference type="Google" id="ProtNLM"/>
    </source>
</evidence>